<dbReference type="Pfam" id="PF01588">
    <property type="entry name" value="tRNA_bind"/>
    <property type="match status" value="1"/>
</dbReference>
<protein>
    <submittedName>
        <fullName evidence="5">Phenylalanine--tRNA ligase subunit beta</fullName>
    </submittedName>
</protein>
<dbReference type="InterPro" id="IPR033714">
    <property type="entry name" value="tRNA_bind_bactPheRS"/>
</dbReference>
<dbReference type="CDD" id="cd02796">
    <property type="entry name" value="tRNA_bind_bactPheRS"/>
    <property type="match status" value="1"/>
</dbReference>
<proteinExistence type="predicted"/>
<dbReference type="EMBL" id="JABDJR010000631">
    <property type="protein sequence ID" value="NNF08225.1"/>
    <property type="molecule type" value="Genomic_DNA"/>
</dbReference>
<name>A0A7Y2H3N0_UNCEI</name>
<gene>
    <name evidence="5" type="ORF">HKN21_15790</name>
</gene>
<evidence type="ECO:0000313" key="5">
    <source>
        <dbReference type="EMBL" id="NNF08225.1"/>
    </source>
</evidence>
<dbReference type="Proteomes" id="UP000547674">
    <property type="component" value="Unassembled WGS sequence"/>
</dbReference>
<dbReference type="InterPro" id="IPR012340">
    <property type="entry name" value="NA-bd_OB-fold"/>
</dbReference>
<evidence type="ECO:0000259" key="4">
    <source>
        <dbReference type="PROSITE" id="PS50886"/>
    </source>
</evidence>
<dbReference type="Gene3D" id="2.40.50.140">
    <property type="entry name" value="Nucleic acid-binding proteins"/>
    <property type="match status" value="1"/>
</dbReference>
<dbReference type="GO" id="GO:0016874">
    <property type="term" value="F:ligase activity"/>
    <property type="evidence" value="ECO:0007669"/>
    <property type="project" value="UniProtKB-KW"/>
</dbReference>
<evidence type="ECO:0000313" key="6">
    <source>
        <dbReference type="Proteomes" id="UP000547674"/>
    </source>
</evidence>
<dbReference type="SUPFAM" id="SSF46955">
    <property type="entry name" value="Putative DNA-binding domain"/>
    <property type="match status" value="1"/>
</dbReference>
<reference evidence="5 6" key="1">
    <citation type="submission" date="2020-03" db="EMBL/GenBank/DDBJ databases">
        <title>Metabolic flexibility allows generalist bacteria to become dominant in a frequently disturbed ecosystem.</title>
        <authorList>
            <person name="Chen Y.-J."/>
            <person name="Leung P.M."/>
            <person name="Bay S.K."/>
            <person name="Hugenholtz P."/>
            <person name="Kessler A.J."/>
            <person name="Shelley G."/>
            <person name="Waite D.W."/>
            <person name="Cook P.L."/>
            <person name="Greening C."/>
        </authorList>
    </citation>
    <scope>NUCLEOTIDE SEQUENCE [LARGE SCALE GENOMIC DNA]</scope>
    <source>
        <strain evidence="5">SS_bin_28</strain>
    </source>
</reference>
<dbReference type="AlphaFoldDB" id="A0A7Y2H3N0"/>
<feature type="non-terminal residue" evidence="5">
    <location>
        <position position="96"/>
    </location>
</feature>
<dbReference type="InterPro" id="IPR009061">
    <property type="entry name" value="DNA-bd_dom_put_sf"/>
</dbReference>
<feature type="domain" description="TRNA-binding" evidence="4">
    <location>
        <begin position="38"/>
        <end position="96"/>
    </location>
</feature>
<dbReference type="SUPFAM" id="SSF50249">
    <property type="entry name" value="Nucleic acid-binding proteins"/>
    <property type="match status" value="1"/>
</dbReference>
<sequence length="96" mass="10183">MLFSVDWLKQYVEVPSDPEALGQRLTMAGLAVEGIERQEIPDSVLVGKILEAKQHPNADRLTLCTVDVGAEEPLQIVCGAPNARTGLIGAVATVGT</sequence>
<accession>A0A7Y2H3N0</accession>
<keyword evidence="5" id="KW-0436">Ligase</keyword>
<comment type="caution">
    <text evidence="5">The sequence shown here is derived from an EMBL/GenBank/DDBJ whole genome shotgun (WGS) entry which is preliminary data.</text>
</comment>
<evidence type="ECO:0000256" key="1">
    <source>
        <dbReference type="ARBA" id="ARBA00022555"/>
    </source>
</evidence>
<evidence type="ECO:0000256" key="2">
    <source>
        <dbReference type="ARBA" id="ARBA00022884"/>
    </source>
</evidence>
<dbReference type="InterPro" id="IPR002547">
    <property type="entry name" value="tRNA-bd_dom"/>
</dbReference>
<evidence type="ECO:0000256" key="3">
    <source>
        <dbReference type="PROSITE-ProRule" id="PRU00209"/>
    </source>
</evidence>
<keyword evidence="2 3" id="KW-0694">RNA-binding</keyword>
<keyword evidence="1 3" id="KW-0820">tRNA-binding</keyword>
<organism evidence="5 6">
    <name type="scientific">Eiseniibacteriota bacterium</name>
    <dbReference type="NCBI Taxonomy" id="2212470"/>
    <lineage>
        <taxon>Bacteria</taxon>
        <taxon>Candidatus Eiseniibacteriota</taxon>
    </lineage>
</organism>
<dbReference type="PROSITE" id="PS50886">
    <property type="entry name" value="TRBD"/>
    <property type="match status" value="1"/>
</dbReference>
<dbReference type="GO" id="GO:0000049">
    <property type="term" value="F:tRNA binding"/>
    <property type="evidence" value="ECO:0007669"/>
    <property type="project" value="UniProtKB-UniRule"/>
</dbReference>